<keyword evidence="1" id="KW-1133">Transmembrane helix</keyword>
<evidence type="ECO:0000256" key="1">
    <source>
        <dbReference type="SAM" id="Phobius"/>
    </source>
</evidence>
<accession>A0AAN1WHV1</accession>
<sequence>MSTFIFPTQNTKPDSLTDEYGRELKPILAQQCTMLTANTPYCLEQSPQNHSIQRTLTGLNIAERDKLMCTMDVLDQRLLAIAELYDKALSTIDLQQTGSLVGAGATASHARLTGFQKAIVDYQRSLLALSEHSKSKINGRPANAKKALLKAAVQRSYKHLQQTYQTELKKIVTPAEWGKNRGSALSSAQRGINVASRRKYRQLNIQNGQQAIQLVKLTKGINFAGNGLIALDAGLRANKVHDSYQNNENWQRELAVQTTGFGAGGSAGLAAGRLTASALAAGAVAIGLSVTPIGWVIIIGAALTVGYIAANEVDKAAQKAARNIYDKNLLEALH</sequence>
<gene>
    <name evidence="2" type="ORF">MARGE09_P2085</name>
</gene>
<dbReference type="AlphaFoldDB" id="A0AAN1WHV1"/>
<proteinExistence type="predicted"/>
<dbReference type="KEGG" id="marq:MARGE09_P2085"/>
<evidence type="ECO:0000313" key="3">
    <source>
        <dbReference type="Proteomes" id="UP001320119"/>
    </source>
</evidence>
<feature type="transmembrane region" description="Helical" evidence="1">
    <location>
        <begin position="293"/>
        <end position="310"/>
    </location>
</feature>
<dbReference type="Proteomes" id="UP001320119">
    <property type="component" value="Chromosome"/>
</dbReference>
<dbReference type="InterPro" id="IPR038283">
    <property type="entry name" value="Channel_colicin_C_sf"/>
</dbReference>
<reference evidence="2 3" key="1">
    <citation type="journal article" date="2022" name="IScience">
        <title>An ultrasensitive nanofiber-based assay for enzymatic hydrolysis and deep-sea microbial degradation of cellulose.</title>
        <authorList>
            <person name="Tsudome M."/>
            <person name="Tachioka M."/>
            <person name="Miyazaki M."/>
            <person name="Uchimura K."/>
            <person name="Tsuda M."/>
            <person name="Takaki Y."/>
            <person name="Deguchi S."/>
        </authorList>
    </citation>
    <scope>NUCLEOTIDE SEQUENCE [LARGE SCALE GENOMIC DNA]</scope>
    <source>
        <strain evidence="2 3">GE09</strain>
    </source>
</reference>
<organism evidence="2 3">
    <name type="scientific">Marinagarivorans cellulosilyticus</name>
    <dbReference type="NCBI Taxonomy" id="2721545"/>
    <lineage>
        <taxon>Bacteria</taxon>
        <taxon>Pseudomonadati</taxon>
        <taxon>Pseudomonadota</taxon>
        <taxon>Gammaproteobacteria</taxon>
        <taxon>Cellvibrionales</taxon>
        <taxon>Cellvibrionaceae</taxon>
        <taxon>Marinagarivorans</taxon>
    </lineage>
</organism>
<evidence type="ECO:0000313" key="2">
    <source>
        <dbReference type="EMBL" id="BCD97884.1"/>
    </source>
</evidence>
<name>A0AAN1WHV1_9GAMM</name>
<keyword evidence="1" id="KW-0472">Membrane</keyword>
<keyword evidence="3" id="KW-1185">Reference proteome</keyword>
<dbReference type="Gene3D" id="1.10.490.30">
    <property type="entry name" value="Colicin"/>
    <property type="match status" value="1"/>
</dbReference>
<dbReference type="EMBL" id="AP023086">
    <property type="protein sequence ID" value="BCD97884.1"/>
    <property type="molecule type" value="Genomic_DNA"/>
</dbReference>
<dbReference type="RefSeq" id="WP_236981855.1">
    <property type="nucleotide sequence ID" value="NZ_AP023086.1"/>
</dbReference>
<keyword evidence="1" id="KW-0812">Transmembrane</keyword>
<protein>
    <submittedName>
        <fullName evidence="2">Uncharacterized protein</fullName>
    </submittedName>
</protein>